<dbReference type="EMBL" id="VSSQ01014895">
    <property type="protein sequence ID" value="MPM54636.1"/>
    <property type="molecule type" value="Genomic_DNA"/>
</dbReference>
<accession>A0A645ANZ9</accession>
<reference evidence="1" key="1">
    <citation type="submission" date="2019-08" db="EMBL/GenBank/DDBJ databases">
        <authorList>
            <person name="Kucharzyk K."/>
            <person name="Murdoch R.W."/>
            <person name="Higgins S."/>
            <person name="Loffler F."/>
        </authorList>
    </citation>
    <scope>NUCLEOTIDE SEQUENCE</scope>
</reference>
<organism evidence="1">
    <name type="scientific">bioreactor metagenome</name>
    <dbReference type="NCBI Taxonomy" id="1076179"/>
    <lineage>
        <taxon>unclassified sequences</taxon>
        <taxon>metagenomes</taxon>
        <taxon>ecological metagenomes</taxon>
    </lineage>
</organism>
<proteinExistence type="predicted"/>
<evidence type="ECO:0000313" key="1">
    <source>
        <dbReference type="EMBL" id="MPM54636.1"/>
    </source>
</evidence>
<dbReference type="SUPFAM" id="SSF58104">
    <property type="entry name" value="Methyl-accepting chemotaxis protein (MCP) signaling domain"/>
    <property type="match status" value="1"/>
</dbReference>
<dbReference type="AlphaFoldDB" id="A0A645ANZ9"/>
<dbReference type="Gene3D" id="1.10.287.950">
    <property type="entry name" value="Methyl-accepting chemotaxis protein"/>
    <property type="match status" value="1"/>
</dbReference>
<comment type="caution">
    <text evidence="1">The sequence shown here is derived from an EMBL/GenBank/DDBJ whole genome shotgun (WGS) entry which is preliminary data.</text>
</comment>
<gene>
    <name evidence="1" type="ORF">SDC9_101415</name>
</gene>
<name>A0A645ANZ9_9ZZZZ</name>
<sequence length="134" mass="14635">MSTKEIDEVVNELQTNTHNAVKTMERVTAISKEQTNSVISSRDKYQQIEEAMTETVEIVNQLNVAGKEMEGMKNEILTTMENLSAIAEENSAATQEATASIEEQAASAEEIAGASEGLSALAENLQKIITRFKI</sequence>
<protein>
    <submittedName>
        <fullName evidence="1">Uncharacterized protein</fullName>
    </submittedName>
</protein>